<keyword evidence="2 4" id="KW-0689">Ribosomal protein</keyword>
<gene>
    <name evidence="4" type="ORF">J0S82_010061</name>
</gene>
<evidence type="ECO:0000313" key="4">
    <source>
        <dbReference type="EMBL" id="KAG8522846.1"/>
    </source>
</evidence>
<sequence length="163" mass="17935">IPFGGASHAKVLEKLGVGANQSNSVISPTPTNSSVLMTPPIYARVQHRCAHLRMPTLECSQHHRCPSSVSSCCWEAQKPPPNQKWHEKQYMPALPSKPFLLEVTAFAPKDGCLNFIEENDEVLAAGFGCKGHAVVTFLESDLRLSKYPASLFGHLKRQEGKIK</sequence>
<proteinExistence type="inferred from homology"/>
<reference evidence="4" key="1">
    <citation type="journal article" date="2021" name="Evol. Appl.">
        <title>The genome of the Pyrenean desman and the effects of bottlenecks and inbreeding on the genomic landscape of an endangered species.</title>
        <authorList>
            <person name="Escoda L."/>
            <person name="Castresana J."/>
        </authorList>
    </citation>
    <scope>NUCLEOTIDE SEQUENCE</scope>
    <source>
        <strain evidence="4">IBE-C5619</strain>
    </source>
</reference>
<dbReference type="GO" id="GO:0003735">
    <property type="term" value="F:structural constituent of ribosome"/>
    <property type="evidence" value="ECO:0007669"/>
    <property type="project" value="InterPro"/>
</dbReference>
<evidence type="ECO:0000256" key="1">
    <source>
        <dbReference type="ARBA" id="ARBA00005657"/>
    </source>
</evidence>
<comment type="similarity">
    <text evidence="1">Belongs to the universal ribosomal protein uS12 family.</text>
</comment>
<evidence type="ECO:0000313" key="5">
    <source>
        <dbReference type="Proteomes" id="UP000700334"/>
    </source>
</evidence>
<dbReference type="AlphaFoldDB" id="A0A8J6DW01"/>
<dbReference type="InterPro" id="IPR012340">
    <property type="entry name" value="NA-bd_OB-fold"/>
</dbReference>
<evidence type="ECO:0000256" key="3">
    <source>
        <dbReference type="ARBA" id="ARBA00023274"/>
    </source>
</evidence>
<dbReference type="GO" id="GO:1990904">
    <property type="term" value="C:ribonucleoprotein complex"/>
    <property type="evidence" value="ECO:0007669"/>
    <property type="project" value="UniProtKB-KW"/>
</dbReference>
<protein>
    <submittedName>
        <fullName evidence="4">40S ribosomal protein S23</fullName>
    </submittedName>
</protein>
<organism evidence="4 5">
    <name type="scientific">Galemys pyrenaicus</name>
    <name type="common">Iberian desman</name>
    <name type="synonym">Pyrenean desman</name>
    <dbReference type="NCBI Taxonomy" id="202257"/>
    <lineage>
        <taxon>Eukaryota</taxon>
        <taxon>Metazoa</taxon>
        <taxon>Chordata</taxon>
        <taxon>Craniata</taxon>
        <taxon>Vertebrata</taxon>
        <taxon>Euteleostomi</taxon>
        <taxon>Mammalia</taxon>
        <taxon>Eutheria</taxon>
        <taxon>Laurasiatheria</taxon>
        <taxon>Eulipotyphla</taxon>
        <taxon>Talpidae</taxon>
        <taxon>Galemys</taxon>
    </lineage>
</organism>
<feature type="non-terminal residue" evidence="4">
    <location>
        <position position="163"/>
    </location>
</feature>
<accession>A0A8J6DW01</accession>
<keyword evidence="5" id="KW-1185">Reference proteome</keyword>
<evidence type="ECO:0000256" key="2">
    <source>
        <dbReference type="ARBA" id="ARBA00022980"/>
    </source>
</evidence>
<dbReference type="Pfam" id="PF00164">
    <property type="entry name" value="Ribosom_S12_S23"/>
    <property type="match status" value="1"/>
</dbReference>
<dbReference type="Gene3D" id="2.40.50.140">
    <property type="entry name" value="Nucleic acid-binding proteins"/>
    <property type="match status" value="1"/>
</dbReference>
<keyword evidence="3" id="KW-0687">Ribonucleoprotein</keyword>
<dbReference type="InterPro" id="IPR006032">
    <property type="entry name" value="Ribosomal_uS12"/>
</dbReference>
<comment type="caution">
    <text evidence="4">The sequence shown here is derived from an EMBL/GenBank/DDBJ whole genome shotgun (WGS) entry which is preliminary data.</text>
</comment>
<dbReference type="GO" id="GO:0005840">
    <property type="term" value="C:ribosome"/>
    <property type="evidence" value="ECO:0007669"/>
    <property type="project" value="UniProtKB-KW"/>
</dbReference>
<feature type="non-terminal residue" evidence="4">
    <location>
        <position position="1"/>
    </location>
</feature>
<dbReference type="Proteomes" id="UP000700334">
    <property type="component" value="Unassembled WGS sequence"/>
</dbReference>
<dbReference type="EMBL" id="JAGFMF010011429">
    <property type="protein sequence ID" value="KAG8522846.1"/>
    <property type="molecule type" value="Genomic_DNA"/>
</dbReference>
<dbReference type="GO" id="GO:0006412">
    <property type="term" value="P:translation"/>
    <property type="evidence" value="ECO:0007669"/>
    <property type="project" value="InterPro"/>
</dbReference>
<name>A0A8J6DW01_GALPY</name>